<dbReference type="InterPro" id="IPR019313">
    <property type="entry name" value="Mediator_Med17"/>
</dbReference>
<dbReference type="Pfam" id="PF10156">
    <property type="entry name" value="Med17"/>
    <property type="match status" value="1"/>
</dbReference>
<accession>A0AA88LGM3</accession>
<evidence type="ECO:0000313" key="8">
    <source>
        <dbReference type="EMBL" id="KAK2720885.1"/>
    </source>
</evidence>
<dbReference type="GO" id="GO:0070847">
    <property type="term" value="C:core mediator complex"/>
    <property type="evidence" value="ECO:0007669"/>
    <property type="project" value="TreeGrafter"/>
</dbReference>
<dbReference type="GO" id="GO:0006357">
    <property type="term" value="P:regulation of transcription by RNA polymerase II"/>
    <property type="evidence" value="ECO:0007669"/>
    <property type="project" value="InterPro"/>
</dbReference>
<feature type="region of interest" description="Disordered" evidence="7">
    <location>
        <begin position="56"/>
        <end position="75"/>
    </location>
</feature>
<evidence type="ECO:0000256" key="5">
    <source>
        <dbReference type="ARBA" id="ARBA00023242"/>
    </source>
</evidence>
<dbReference type="GO" id="GO:0003712">
    <property type="term" value="F:transcription coregulator activity"/>
    <property type="evidence" value="ECO:0007669"/>
    <property type="project" value="InterPro"/>
</dbReference>
<comment type="function">
    <text evidence="6">Component of the Mediator complex, a coactivator involved in the regulated transcription of nearly all RNA polymerase II-dependent genes. Mediator functions as a bridge to convey information from gene-specific regulatory proteins to the basal RNA polymerase II transcription machinery. Mediator is recruited to promoters by direct interactions with regulatory proteins and serves as a scaffold for the assembly of a functional preinitiation complex with RNA polymerase II and the general transcription factors.</text>
</comment>
<reference evidence="8" key="1">
    <citation type="submission" date="2023-07" db="EMBL/GenBank/DDBJ databases">
        <title>Chromosome-level genome assembly of Artemia franciscana.</title>
        <authorList>
            <person name="Jo E."/>
        </authorList>
    </citation>
    <scope>NUCLEOTIDE SEQUENCE</scope>
    <source>
        <tissue evidence="8">Whole body</tissue>
    </source>
</reference>
<gene>
    <name evidence="6" type="primary">MED17</name>
    <name evidence="8" type="ORF">QYM36_004689</name>
</gene>
<sequence length="660" mass="73132">MDENVSSVNVHVEVPSEYTIQEITFTGEEIYQAPPSLSETLAKLASKVDWSVAAETAEKAEDEEDSQPAPPLLPSHHWDSVKAKINASFAEISVLHDVLQIAKQKTYLVFDPVQQESTENRPYAQLLAKKRGLTAASTLLINGAERLRVRESVRESGSQQQFHADLAKLRLHWRLKKLSSTSTIGTAPKASILGDLSYKSVGSRVRQIGTFEVAKAEEGGGESINFIQNGIFEVSSLRITIPVELRGHAYVQVTIQKDQDSLNVVQLTSSGGRRIGMSNLPPTADHPWQRILEAAQNVLFCKELFARLAREAVFLQAQVPPFVVENKIVVSLFPGIHLVISLVHNTDESAGDRTNMMPSIGRGEHEVILEHSMHQALLQAHQMNLGPPAPHPSSAPMGPRKKRRIAGPAGADYQSLLDIVKEETILEKIVKQGQHIVMRTRAAFLIDNLAKDIKDPCISSHWNIINSPILSTVKISIATHGYDSLWRTTLVLHVSETSIKCITRDGKLHMLSYESQELRDLILVQVGQHHLTVAQCLARFLSWQVLGSTQNVGHGTPEPLANPPACLLESPFGNRVIAVKCGPQSAQPQVFIAKYPSNDDYKSSFSKDSFWTLVQTNFEEVDLDQVDGKNFIQKLESVMAMLTHTMEKKDVKNEENANIE</sequence>
<name>A0AA88LGM3_ARTSF</name>
<proteinExistence type="inferred from homology"/>
<keyword evidence="3 6" id="KW-0805">Transcription regulation</keyword>
<evidence type="ECO:0000256" key="7">
    <source>
        <dbReference type="SAM" id="MobiDB-lite"/>
    </source>
</evidence>
<evidence type="ECO:0000313" key="9">
    <source>
        <dbReference type="Proteomes" id="UP001187531"/>
    </source>
</evidence>
<dbReference type="Proteomes" id="UP001187531">
    <property type="component" value="Unassembled WGS sequence"/>
</dbReference>
<protein>
    <recommendedName>
        <fullName evidence="6">Mediator of RNA polymerase II transcription subunit 17</fullName>
    </recommendedName>
    <alternativeName>
        <fullName evidence="6">Mediator complex subunit 17</fullName>
    </alternativeName>
</protein>
<dbReference type="GO" id="GO:0016592">
    <property type="term" value="C:mediator complex"/>
    <property type="evidence" value="ECO:0007669"/>
    <property type="project" value="InterPro"/>
</dbReference>
<evidence type="ECO:0000256" key="3">
    <source>
        <dbReference type="ARBA" id="ARBA00023015"/>
    </source>
</evidence>
<comment type="subunit">
    <text evidence="6">Component of the Mediator complex.</text>
</comment>
<keyword evidence="9" id="KW-1185">Reference proteome</keyword>
<comment type="similarity">
    <text evidence="2 6">Belongs to the Mediator complex subunit 17 family.</text>
</comment>
<organism evidence="8 9">
    <name type="scientific">Artemia franciscana</name>
    <name type="common">Brine shrimp</name>
    <name type="synonym">Artemia sanfranciscana</name>
    <dbReference type="NCBI Taxonomy" id="6661"/>
    <lineage>
        <taxon>Eukaryota</taxon>
        <taxon>Metazoa</taxon>
        <taxon>Ecdysozoa</taxon>
        <taxon>Arthropoda</taxon>
        <taxon>Crustacea</taxon>
        <taxon>Branchiopoda</taxon>
        <taxon>Anostraca</taxon>
        <taxon>Artemiidae</taxon>
        <taxon>Artemia</taxon>
    </lineage>
</organism>
<evidence type="ECO:0000256" key="6">
    <source>
        <dbReference type="RuleBase" id="RU364140"/>
    </source>
</evidence>
<dbReference type="PANTHER" id="PTHR13114:SF7">
    <property type="entry name" value="MEDIATOR OF RNA POLYMERASE II TRANSCRIPTION SUBUNIT 17"/>
    <property type="match status" value="1"/>
</dbReference>
<keyword evidence="6" id="KW-0010">Activator</keyword>
<keyword evidence="5 6" id="KW-0539">Nucleus</keyword>
<evidence type="ECO:0000256" key="1">
    <source>
        <dbReference type="ARBA" id="ARBA00004123"/>
    </source>
</evidence>
<evidence type="ECO:0000256" key="2">
    <source>
        <dbReference type="ARBA" id="ARBA00005635"/>
    </source>
</evidence>
<dbReference type="EMBL" id="JAVRJZ010000007">
    <property type="protein sequence ID" value="KAK2720885.1"/>
    <property type="molecule type" value="Genomic_DNA"/>
</dbReference>
<keyword evidence="4 6" id="KW-0804">Transcription</keyword>
<comment type="subcellular location">
    <subcellularLocation>
        <location evidence="1 6">Nucleus</location>
    </subcellularLocation>
</comment>
<comment type="caution">
    <text evidence="8">The sequence shown here is derived from an EMBL/GenBank/DDBJ whole genome shotgun (WGS) entry which is preliminary data.</text>
</comment>
<dbReference type="PANTHER" id="PTHR13114">
    <property type="entry name" value="MEDIATOR OF RNA POLYMERASE II TRANSCRIPTION SUBUNIT 17"/>
    <property type="match status" value="1"/>
</dbReference>
<dbReference type="AlphaFoldDB" id="A0AA88LGM3"/>
<evidence type="ECO:0000256" key="4">
    <source>
        <dbReference type="ARBA" id="ARBA00023163"/>
    </source>
</evidence>